<dbReference type="InterPro" id="IPR001375">
    <property type="entry name" value="Peptidase_S9_cat"/>
</dbReference>
<evidence type="ECO:0000256" key="1">
    <source>
        <dbReference type="ARBA" id="ARBA00022801"/>
    </source>
</evidence>
<dbReference type="InterPro" id="IPR029058">
    <property type="entry name" value="AB_hydrolase_fold"/>
</dbReference>
<evidence type="ECO:0000256" key="2">
    <source>
        <dbReference type="ARBA" id="ARBA00022825"/>
    </source>
</evidence>
<protein>
    <submittedName>
        <fullName evidence="4">Dipeptidyl aminopeptidase/acylaminoacyl peptidase</fullName>
    </submittedName>
</protein>
<evidence type="ECO:0000313" key="5">
    <source>
        <dbReference type="Proteomes" id="UP000198960"/>
    </source>
</evidence>
<dbReference type="Pfam" id="PF07676">
    <property type="entry name" value="PD40"/>
    <property type="match status" value="3"/>
</dbReference>
<dbReference type="PANTHER" id="PTHR42776">
    <property type="entry name" value="SERINE PEPTIDASE S9 FAMILY MEMBER"/>
    <property type="match status" value="1"/>
</dbReference>
<name>A0A1H8PIM6_9ACTN</name>
<dbReference type="GO" id="GO:0004177">
    <property type="term" value="F:aminopeptidase activity"/>
    <property type="evidence" value="ECO:0007669"/>
    <property type="project" value="UniProtKB-KW"/>
</dbReference>
<dbReference type="Gene3D" id="2.120.10.30">
    <property type="entry name" value="TolB, C-terminal domain"/>
    <property type="match status" value="2"/>
</dbReference>
<keyword evidence="4" id="KW-0645">Protease</keyword>
<keyword evidence="2" id="KW-0720">Serine protease</keyword>
<keyword evidence="5" id="KW-1185">Reference proteome</keyword>
<evidence type="ECO:0000313" key="4">
    <source>
        <dbReference type="EMBL" id="SEO41822.1"/>
    </source>
</evidence>
<reference evidence="5" key="1">
    <citation type="submission" date="2016-10" db="EMBL/GenBank/DDBJ databases">
        <authorList>
            <person name="Varghese N."/>
            <person name="Submissions S."/>
        </authorList>
    </citation>
    <scope>NUCLEOTIDE SEQUENCE [LARGE SCALE GENOMIC DNA]</scope>
    <source>
        <strain evidence="5">DSM 45413</strain>
    </source>
</reference>
<feature type="domain" description="Peptidase S9 prolyl oligopeptidase catalytic" evidence="3">
    <location>
        <begin position="432"/>
        <end position="635"/>
    </location>
</feature>
<dbReference type="Gene3D" id="3.40.50.1820">
    <property type="entry name" value="alpha/beta hydrolase"/>
    <property type="match status" value="1"/>
</dbReference>
<accession>A0A1H8PIM6</accession>
<sequence>MRPDHLSLLRTPGTPAVAPDGRTAVVAVTRPDPATDRYRSQLWAVPTDASAPARPLTSGGRDTDPAFSPDGRWLAYLGASDDGPPQVHVLPTAGGAARRLTDAPGGAGAPVWSPDSRRLAWTARTGHAPDPGAPRLVTGLRSRLDGVGFVTGRRSQVHVLDLPDDLADDAAQVPEPAVVTRGDADCTDVCWRPDGGELAFVSARHATAERDLRTDVFAVRPDGSGLRRVTTTGALCSRPAWSPDGAAIYVTAVPDLGPDGVDVPGRARALCRVPAGGGELELLLDAAGTGDRTPRPVVTDRGVLVGVQRRGAVELLRVPLAGGPPEVLVDGPFTVRAVGAGGGVVVASVGHDASAGELIAITPGRRRLLTAFGRALAATGRVHRMRERTAAAPDGTPVHGWVTLPDRPGPHPVLLLVHGGPFDQHGWTLLDEVQVAVTAGYAVLQCNPRGSAGYGEEHARALAGAWGTVDADDVLAFLDAALADPELGLDADRVGIAGGSYGGYLAALLITRTDRFAAAVVERALTEPHSFAGTSDVGWYEPELAFGPDRARWTERSPLAHADAVRTPTLVVHGEEDLRCPVDQGRQLHAALVRRGVPAELLLFPGEGHELPRSGRPRSRIARLEHLLRWWERRLPST</sequence>
<dbReference type="GO" id="GO:0004252">
    <property type="term" value="F:serine-type endopeptidase activity"/>
    <property type="evidence" value="ECO:0007669"/>
    <property type="project" value="TreeGrafter"/>
</dbReference>
<gene>
    <name evidence="4" type="ORF">SAMN05660991_00208</name>
</gene>
<dbReference type="Pfam" id="PF00326">
    <property type="entry name" value="Peptidase_S9"/>
    <property type="match status" value="1"/>
</dbReference>
<evidence type="ECO:0000259" key="3">
    <source>
        <dbReference type="Pfam" id="PF00326"/>
    </source>
</evidence>
<dbReference type="RefSeq" id="WP_091939232.1">
    <property type="nucleotide sequence ID" value="NZ_FOEE01000001.1"/>
</dbReference>
<dbReference type="OrthoDB" id="262125at2"/>
<dbReference type="GO" id="GO:0006508">
    <property type="term" value="P:proteolysis"/>
    <property type="evidence" value="ECO:0007669"/>
    <property type="project" value="InterPro"/>
</dbReference>
<organism evidence="4 5">
    <name type="scientific">Trujillonella endophytica</name>
    <dbReference type="NCBI Taxonomy" id="673521"/>
    <lineage>
        <taxon>Bacteria</taxon>
        <taxon>Bacillati</taxon>
        <taxon>Actinomycetota</taxon>
        <taxon>Actinomycetes</taxon>
        <taxon>Geodermatophilales</taxon>
        <taxon>Geodermatophilaceae</taxon>
        <taxon>Trujillonella</taxon>
    </lineage>
</organism>
<keyword evidence="1" id="KW-0378">Hydrolase</keyword>
<dbReference type="Proteomes" id="UP000198960">
    <property type="component" value="Unassembled WGS sequence"/>
</dbReference>
<dbReference type="PANTHER" id="PTHR42776:SF4">
    <property type="entry name" value="ACYLAMINO-ACID-RELEASING ENZYME"/>
    <property type="match status" value="1"/>
</dbReference>
<dbReference type="InterPro" id="IPR011659">
    <property type="entry name" value="WD40"/>
</dbReference>
<dbReference type="STRING" id="673521.SAMN05660991_00208"/>
<dbReference type="AlphaFoldDB" id="A0A1H8PIM6"/>
<keyword evidence="4" id="KW-0031">Aminopeptidase</keyword>
<dbReference type="InterPro" id="IPR011042">
    <property type="entry name" value="6-blade_b-propeller_TolB-like"/>
</dbReference>
<dbReference type="SUPFAM" id="SSF53474">
    <property type="entry name" value="alpha/beta-Hydrolases"/>
    <property type="match status" value="1"/>
</dbReference>
<dbReference type="EMBL" id="FOEE01000001">
    <property type="protein sequence ID" value="SEO41822.1"/>
    <property type="molecule type" value="Genomic_DNA"/>
</dbReference>
<dbReference type="SUPFAM" id="SSF82171">
    <property type="entry name" value="DPP6 N-terminal domain-like"/>
    <property type="match status" value="1"/>
</dbReference>
<proteinExistence type="predicted"/>